<dbReference type="EMBL" id="KL596629">
    <property type="protein sequence ID" value="KER32981.1"/>
    <property type="molecule type" value="Genomic_DNA"/>
</dbReference>
<gene>
    <name evidence="14" type="ORF">T265_01068</name>
</gene>
<accession>A0A075A0U1</accession>
<dbReference type="Gene3D" id="1.10.10.60">
    <property type="entry name" value="Homeodomain-like"/>
    <property type="match status" value="1"/>
</dbReference>
<dbReference type="Pfam" id="PF00046">
    <property type="entry name" value="Homeodomain"/>
    <property type="match status" value="1"/>
</dbReference>
<evidence type="ECO:0000256" key="1">
    <source>
        <dbReference type="ARBA" id="ARBA00004123"/>
    </source>
</evidence>
<comment type="subcellular location">
    <subcellularLocation>
        <location evidence="1 9 11">Nucleus</location>
    </subcellularLocation>
</comment>
<evidence type="ECO:0008006" key="16">
    <source>
        <dbReference type="Google" id="ProtNLM"/>
    </source>
</evidence>
<evidence type="ECO:0000256" key="2">
    <source>
        <dbReference type="ARBA" id="ARBA00022723"/>
    </source>
</evidence>
<evidence type="ECO:0000313" key="14">
    <source>
        <dbReference type="EMBL" id="KER32981.1"/>
    </source>
</evidence>
<keyword evidence="4 10" id="KW-0862">Zinc</keyword>
<dbReference type="SMART" id="SM00389">
    <property type="entry name" value="HOX"/>
    <property type="match status" value="1"/>
</dbReference>
<dbReference type="PROSITE" id="PS00478">
    <property type="entry name" value="LIM_DOMAIN_1"/>
    <property type="match status" value="2"/>
</dbReference>
<dbReference type="GO" id="GO:0000977">
    <property type="term" value="F:RNA polymerase II transcription regulatory region sequence-specific DNA binding"/>
    <property type="evidence" value="ECO:0007669"/>
    <property type="project" value="TreeGrafter"/>
</dbReference>
<dbReference type="OrthoDB" id="10068367at2759"/>
<evidence type="ECO:0000256" key="9">
    <source>
        <dbReference type="PROSITE-ProRule" id="PRU00108"/>
    </source>
</evidence>
<dbReference type="InterPro" id="IPR050453">
    <property type="entry name" value="LIM_Homeobox_TF"/>
</dbReference>
<dbReference type="CDD" id="cd00086">
    <property type="entry name" value="homeodomain"/>
    <property type="match status" value="1"/>
</dbReference>
<keyword evidence="8 9" id="KW-0539">Nucleus</keyword>
<dbReference type="GO" id="GO:0005634">
    <property type="term" value="C:nucleus"/>
    <property type="evidence" value="ECO:0007669"/>
    <property type="project" value="UniProtKB-SubCell"/>
</dbReference>
<dbReference type="SUPFAM" id="SSF46689">
    <property type="entry name" value="Homeodomain-like"/>
    <property type="match status" value="1"/>
</dbReference>
<keyword evidence="7 9" id="KW-0371">Homeobox</keyword>
<evidence type="ECO:0000256" key="6">
    <source>
        <dbReference type="ARBA" id="ARBA00023125"/>
    </source>
</evidence>
<keyword evidence="3" id="KW-0677">Repeat</keyword>
<dbReference type="PROSITE" id="PS50023">
    <property type="entry name" value="LIM_DOMAIN_2"/>
    <property type="match status" value="2"/>
</dbReference>
<protein>
    <recommendedName>
        <fullName evidence="16">LIM domain protein</fullName>
    </recommendedName>
</protein>
<sequence length="341" mass="39464">MQNKRQCGTHRSLVDNYLFPQCAGCKQLVLDRTVMRVLNQHWHTNCLKCMDCGASLSDKCFMRLDEIYCKNDFFRRFGTKCAGCERGIPPTEVVRTAQDNVYHMDCFACVICDRLLNTGDEFYLLRDRKLMCKYDFETAKARVFNTDASLPYNHDLFESLVVKKRIELDGEGTWCYLTTIIPRYLYLQTFTQAIWVETDNKNVTDIGLLQTLRQPMTGSALPILAHQAKSELDSANKRPRTTITAKQLEALKRAYNESPKPVRHVREQLSAETGLDMRVVQVWFQNRRPPPVSFFLGPSGKRSLRVSVNLMFYLKTNCTKSARYTHLQANLDLRQTLLERS</sequence>
<evidence type="ECO:0000256" key="8">
    <source>
        <dbReference type="ARBA" id="ARBA00023242"/>
    </source>
</evidence>
<dbReference type="GO" id="GO:0000981">
    <property type="term" value="F:DNA-binding transcription factor activity, RNA polymerase II-specific"/>
    <property type="evidence" value="ECO:0007669"/>
    <property type="project" value="TreeGrafter"/>
</dbReference>
<dbReference type="InterPro" id="IPR001781">
    <property type="entry name" value="Znf_LIM"/>
</dbReference>
<dbReference type="SUPFAM" id="SSF57716">
    <property type="entry name" value="Glucocorticoid receptor-like (DNA-binding domain)"/>
    <property type="match status" value="2"/>
</dbReference>
<evidence type="ECO:0000259" key="12">
    <source>
        <dbReference type="PROSITE" id="PS50023"/>
    </source>
</evidence>
<reference evidence="14 15" key="1">
    <citation type="submission" date="2013-11" db="EMBL/GenBank/DDBJ databases">
        <title>Opisthorchis viverrini - life in the bile duct.</title>
        <authorList>
            <person name="Young N.D."/>
            <person name="Nagarajan N."/>
            <person name="Lin S.J."/>
            <person name="Korhonen P.K."/>
            <person name="Jex A.R."/>
            <person name="Hall R.S."/>
            <person name="Safavi-Hemami H."/>
            <person name="Kaewkong W."/>
            <person name="Bertrand D."/>
            <person name="Gao S."/>
            <person name="Seet Q."/>
            <person name="Wongkham S."/>
            <person name="Teh B.T."/>
            <person name="Wongkham C."/>
            <person name="Intapan P.M."/>
            <person name="Maleewong W."/>
            <person name="Yang X."/>
            <person name="Hu M."/>
            <person name="Wang Z."/>
            <person name="Hofmann A."/>
            <person name="Sternberg P.W."/>
            <person name="Tan P."/>
            <person name="Wang J."/>
            <person name="Gasser R.B."/>
        </authorList>
    </citation>
    <scope>NUCLEOTIDE SEQUENCE [LARGE SCALE GENOMIC DNA]</scope>
</reference>
<dbReference type="InterPro" id="IPR009057">
    <property type="entry name" value="Homeodomain-like_sf"/>
</dbReference>
<dbReference type="FunFam" id="2.10.110.10:FF:000006">
    <property type="entry name" value="LIM homeobox transcription factor 1-beta"/>
    <property type="match status" value="1"/>
</dbReference>
<dbReference type="PROSITE" id="PS50071">
    <property type="entry name" value="HOMEOBOX_2"/>
    <property type="match status" value="1"/>
</dbReference>
<dbReference type="FunFam" id="2.10.110.10:FF:000032">
    <property type="entry name" value="LIM/homeobox protein Lhx3"/>
    <property type="match status" value="1"/>
</dbReference>
<dbReference type="SMART" id="SM00132">
    <property type="entry name" value="LIM"/>
    <property type="match status" value="2"/>
</dbReference>
<evidence type="ECO:0000256" key="7">
    <source>
        <dbReference type="ARBA" id="ARBA00023155"/>
    </source>
</evidence>
<evidence type="ECO:0000259" key="13">
    <source>
        <dbReference type="PROSITE" id="PS50071"/>
    </source>
</evidence>
<dbReference type="AlphaFoldDB" id="A0A075A0U1"/>
<organism evidence="14 15">
    <name type="scientific">Opisthorchis viverrini</name>
    <name type="common">Southeast Asian liver fluke</name>
    <dbReference type="NCBI Taxonomy" id="6198"/>
    <lineage>
        <taxon>Eukaryota</taxon>
        <taxon>Metazoa</taxon>
        <taxon>Spiralia</taxon>
        <taxon>Lophotrochozoa</taxon>
        <taxon>Platyhelminthes</taxon>
        <taxon>Trematoda</taxon>
        <taxon>Digenea</taxon>
        <taxon>Opisthorchiida</taxon>
        <taxon>Opisthorchiata</taxon>
        <taxon>Opisthorchiidae</taxon>
        <taxon>Opisthorchis</taxon>
    </lineage>
</organism>
<dbReference type="CTD" id="20315256"/>
<dbReference type="PANTHER" id="PTHR24208">
    <property type="entry name" value="LIM/HOMEOBOX PROTEIN LHX"/>
    <property type="match status" value="1"/>
</dbReference>
<keyword evidence="6 9" id="KW-0238">DNA-binding</keyword>
<name>A0A075A0U1_OPIVI</name>
<feature type="domain" description="LIM zinc-binding" evidence="12">
    <location>
        <begin position="80"/>
        <end position="142"/>
    </location>
</feature>
<evidence type="ECO:0000256" key="4">
    <source>
        <dbReference type="ARBA" id="ARBA00022833"/>
    </source>
</evidence>
<dbReference type="RefSeq" id="XP_009163275.1">
    <property type="nucleotide sequence ID" value="XM_009165011.1"/>
</dbReference>
<dbReference type="GO" id="GO:0030182">
    <property type="term" value="P:neuron differentiation"/>
    <property type="evidence" value="ECO:0007669"/>
    <property type="project" value="TreeGrafter"/>
</dbReference>
<dbReference type="Pfam" id="PF00412">
    <property type="entry name" value="LIM"/>
    <property type="match status" value="2"/>
</dbReference>
<dbReference type="GO" id="GO:0008270">
    <property type="term" value="F:zinc ion binding"/>
    <property type="evidence" value="ECO:0007669"/>
    <property type="project" value="InterPro"/>
</dbReference>
<dbReference type="CDD" id="cd09376">
    <property type="entry name" value="LIM2_Lhx3_Lhx4"/>
    <property type="match status" value="1"/>
</dbReference>
<evidence type="ECO:0000313" key="15">
    <source>
        <dbReference type="Proteomes" id="UP000054324"/>
    </source>
</evidence>
<dbReference type="FunFam" id="1.10.10.60:FF:000219">
    <property type="entry name" value="LIM/homeobox protein Lhx3"/>
    <property type="match status" value="1"/>
</dbReference>
<evidence type="ECO:0000256" key="5">
    <source>
        <dbReference type="ARBA" id="ARBA00023038"/>
    </source>
</evidence>
<dbReference type="InterPro" id="IPR049594">
    <property type="entry name" value="Lhx3/4-like_LIM2"/>
</dbReference>
<feature type="domain" description="Homeobox" evidence="13">
    <location>
        <begin position="234"/>
        <end position="288"/>
    </location>
</feature>
<feature type="domain" description="LIM zinc-binding" evidence="12">
    <location>
        <begin position="20"/>
        <end position="79"/>
    </location>
</feature>
<dbReference type="PANTHER" id="PTHR24208:SF128">
    <property type="entry name" value="LIM3, ISOFORM G"/>
    <property type="match status" value="1"/>
</dbReference>
<keyword evidence="5 10" id="KW-0440">LIM domain</keyword>
<feature type="DNA-binding region" description="Homeobox" evidence="9">
    <location>
        <begin position="236"/>
        <end position="289"/>
    </location>
</feature>
<dbReference type="STRING" id="6198.A0A075A0U1"/>
<evidence type="ECO:0000256" key="11">
    <source>
        <dbReference type="RuleBase" id="RU000682"/>
    </source>
</evidence>
<evidence type="ECO:0000256" key="3">
    <source>
        <dbReference type="ARBA" id="ARBA00022737"/>
    </source>
</evidence>
<keyword evidence="2 10" id="KW-0479">Metal-binding</keyword>
<dbReference type="Gene3D" id="2.10.110.10">
    <property type="entry name" value="Cysteine Rich Protein"/>
    <property type="match status" value="2"/>
</dbReference>
<proteinExistence type="predicted"/>
<keyword evidence="15" id="KW-1185">Reference proteome</keyword>
<dbReference type="Proteomes" id="UP000054324">
    <property type="component" value="Unassembled WGS sequence"/>
</dbReference>
<evidence type="ECO:0000256" key="10">
    <source>
        <dbReference type="PROSITE-ProRule" id="PRU00125"/>
    </source>
</evidence>
<dbReference type="InterPro" id="IPR001356">
    <property type="entry name" value="HD"/>
</dbReference>
<dbReference type="GeneID" id="20315256"/>
<dbReference type="KEGG" id="ovi:T265_01068"/>